<dbReference type="Gene3D" id="3.40.50.150">
    <property type="entry name" value="Vaccinia Virus protein VP39"/>
    <property type="match status" value="1"/>
</dbReference>
<gene>
    <name evidence="2" type="ORF">ACA1_089790</name>
</gene>
<dbReference type="GeneID" id="14917392"/>
<dbReference type="Proteomes" id="UP000011083">
    <property type="component" value="Unassembled WGS sequence"/>
</dbReference>
<name>L8GX88_ACACF</name>
<dbReference type="GO" id="GO:0016874">
    <property type="term" value="F:ligase activity"/>
    <property type="evidence" value="ECO:0007669"/>
    <property type="project" value="UniProtKB-KW"/>
</dbReference>
<dbReference type="GO" id="GO:0032991">
    <property type="term" value="C:protein-containing complex"/>
    <property type="evidence" value="ECO:0007669"/>
    <property type="project" value="TreeGrafter"/>
</dbReference>
<evidence type="ECO:0000256" key="1">
    <source>
        <dbReference type="SAM" id="MobiDB-lite"/>
    </source>
</evidence>
<keyword evidence="2" id="KW-0436">Ligase</keyword>
<sequence>MADQEQHQQQQPQEKNGRGGVSERARRIQRQLQWRRARGADRAFALDVGGHQLEAIQITGGETSGLGTGAIVWDCAVVLSKYLEKNLKSFQPPPASIVELGSGNGLLGMVCALFFDQAKVVVTEQAPLLPLIHQNLEHNGTNNPRVADVEVVELNWGDRNEQLEADTISWIVVSDCVFNNAPYDLLVDSLVLLAKPETKILISIEHRNHKHEDLFWQAMKEKNFGVETVSREDLDEDFSADDIDVYFLSPPPLVPLAAVPITTLA</sequence>
<evidence type="ECO:0000313" key="2">
    <source>
        <dbReference type="EMBL" id="ELR16691.1"/>
    </source>
</evidence>
<protein>
    <submittedName>
        <fullName evidence="2">DNA ligaselike, putative</fullName>
    </submittedName>
</protein>
<dbReference type="RefSeq" id="XP_004338704.1">
    <property type="nucleotide sequence ID" value="XM_004338656.1"/>
</dbReference>
<dbReference type="SUPFAM" id="SSF53335">
    <property type="entry name" value="S-adenosyl-L-methionine-dependent methyltransferases"/>
    <property type="match status" value="1"/>
</dbReference>
<evidence type="ECO:0000313" key="3">
    <source>
        <dbReference type="Proteomes" id="UP000011083"/>
    </source>
</evidence>
<dbReference type="GO" id="GO:0005829">
    <property type="term" value="C:cytosol"/>
    <property type="evidence" value="ECO:0007669"/>
    <property type="project" value="TreeGrafter"/>
</dbReference>
<reference evidence="2 3" key="1">
    <citation type="journal article" date="2013" name="Genome Biol.">
        <title>Genome of Acanthamoeba castellanii highlights extensive lateral gene transfer and early evolution of tyrosine kinase signaling.</title>
        <authorList>
            <person name="Clarke M."/>
            <person name="Lohan A.J."/>
            <person name="Liu B."/>
            <person name="Lagkouvardos I."/>
            <person name="Roy S."/>
            <person name="Zafar N."/>
            <person name="Bertelli C."/>
            <person name="Schilde C."/>
            <person name="Kianianmomeni A."/>
            <person name="Burglin T.R."/>
            <person name="Frech C."/>
            <person name="Turcotte B."/>
            <person name="Kopec K.O."/>
            <person name="Synnott J.M."/>
            <person name="Choo C."/>
            <person name="Paponov I."/>
            <person name="Finkler A."/>
            <person name="Soon Heng Tan C."/>
            <person name="Hutchins A.P."/>
            <person name="Weinmeier T."/>
            <person name="Rattei T."/>
            <person name="Chu J.S."/>
            <person name="Gimenez G."/>
            <person name="Irimia M."/>
            <person name="Rigden D.J."/>
            <person name="Fitzpatrick D.A."/>
            <person name="Lorenzo-Morales J."/>
            <person name="Bateman A."/>
            <person name="Chiu C.H."/>
            <person name="Tang P."/>
            <person name="Hegemann P."/>
            <person name="Fromm H."/>
            <person name="Raoult D."/>
            <person name="Greub G."/>
            <person name="Miranda-Saavedra D."/>
            <person name="Chen N."/>
            <person name="Nash P."/>
            <person name="Ginger M.L."/>
            <person name="Horn M."/>
            <person name="Schaap P."/>
            <person name="Caler L."/>
            <person name="Loftus B."/>
        </authorList>
    </citation>
    <scope>NUCLEOTIDE SEQUENCE [LARGE SCALE GENOMIC DNA]</scope>
    <source>
        <strain evidence="2 3">Neff</strain>
    </source>
</reference>
<dbReference type="KEGG" id="acan:ACA1_089790"/>
<proteinExistence type="predicted"/>
<dbReference type="PANTHER" id="PTHR14614">
    <property type="entry name" value="HEPATOCELLULAR CARCINOMA-ASSOCIATED ANTIGEN"/>
    <property type="match status" value="1"/>
</dbReference>
<dbReference type="InterPro" id="IPR019410">
    <property type="entry name" value="Methyltransf_16"/>
</dbReference>
<keyword evidence="3" id="KW-1185">Reference proteome</keyword>
<dbReference type="PANTHER" id="PTHR14614:SF109">
    <property type="entry name" value="RIBOSOMAL LYSINE N-METHYLTRANSFERASE 5"/>
    <property type="match status" value="1"/>
</dbReference>
<feature type="region of interest" description="Disordered" evidence="1">
    <location>
        <begin position="1"/>
        <end position="24"/>
    </location>
</feature>
<dbReference type="VEuPathDB" id="AmoebaDB:ACA1_089790"/>
<feature type="compositionally biased region" description="Basic and acidic residues" evidence="1">
    <location>
        <begin position="15"/>
        <end position="24"/>
    </location>
</feature>
<organism evidence="2 3">
    <name type="scientific">Acanthamoeba castellanii (strain ATCC 30010 / Neff)</name>
    <dbReference type="NCBI Taxonomy" id="1257118"/>
    <lineage>
        <taxon>Eukaryota</taxon>
        <taxon>Amoebozoa</taxon>
        <taxon>Discosea</taxon>
        <taxon>Longamoebia</taxon>
        <taxon>Centramoebida</taxon>
        <taxon>Acanthamoebidae</taxon>
        <taxon>Acanthamoeba</taxon>
    </lineage>
</organism>
<dbReference type="EMBL" id="KB007985">
    <property type="protein sequence ID" value="ELR16691.1"/>
    <property type="molecule type" value="Genomic_DNA"/>
</dbReference>
<dbReference type="OMA" id="TRMIGAN"/>
<accession>L8GX88</accession>
<dbReference type="OrthoDB" id="19299at2759"/>
<dbReference type="InterPro" id="IPR029063">
    <property type="entry name" value="SAM-dependent_MTases_sf"/>
</dbReference>
<dbReference type="AlphaFoldDB" id="L8GX88"/>
<dbReference type="Pfam" id="PF10294">
    <property type="entry name" value="Methyltransf_16"/>
    <property type="match status" value="1"/>
</dbReference>